<dbReference type="SMART" id="SM00471">
    <property type="entry name" value="HDc"/>
    <property type="match status" value="1"/>
</dbReference>
<dbReference type="Proteomes" id="UP000070544">
    <property type="component" value="Unassembled WGS sequence"/>
</dbReference>
<reference evidence="3 4" key="1">
    <citation type="journal article" date="2015" name="Genome Biol. Evol.">
        <title>Phylogenomic analyses indicate that early fungi evolved digesting cell walls of algal ancestors of land plants.</title>
        <authorList>
            <person name="Chang Y."/>
            <person name="Wang S."/>
            <person name="Sekimoto S."/>
            <person name="Aerts A.L."/>
            <person name="Choi C."/>
            <person name="Clum A."/>
            <person name="LaButti K.M."/>
            <person name="Lindquist E.A."/>
            <person name="Yee Ngan C."/>
            <person name="Ohm R.A."/>
            <person name="Salamov A.A."/>
            <person name="Grigoriev I.V."/>
            <person name="Spatafora J.W."/>
            <person name="Berbee M.L."/>
        </authorList>
    </citation>
    <scope>NUCLEOTIDE SEQUENCE [LARGE SCALE GENOMIC DNA]</scope>
    <source>
        <strain evidence="3 4">JEL478</strain>
    </source>
</reference>
<feature type="compositionally biased region" description="Polar residues" evidence="1">
    <location>
        <begin position="86"/>
        <end position="100"/>
    </location>
</feature>
<evidence type="ECO:0000256" key="1">
    <source>
        <dbReference type="SAM" id="MobiDB-lite"/>
    </source>
</evidence>
<dbReference type="Pfam" id="PF01966">
    <property type="entry name" value="HD"/>
    <property type="match status" value="1"/>
</dbReference>
<dbReference type="AlphaFoldDB" id="A0A139A613"/>
<dbReference type="SUPFAM" id="SSF109604">
    <property type="entry name" value="HD-domain/PDEase-like"/>
    <property type="match status" value="1"/>
</dbReference>
<dbReference type="OMA" id="HDPSHDY"/>
<feature type="non-terminal residue" evidence="3">
    <location>
        <position position="193"/>
    </location>
</feature>
<dbReference type="Gene3D" id="1.20.58.1910">
    <property type="match status" value="1"/>
</dbReference>
<evidence type="ECO:0000259" key="2">
    <source>
        <dbReference type="SMART" id="SM00471"/>
    </source>
</evidence>
<dbReference type="STRING" id="1344416.A0A139A613"/>
<evidence type="ECO:0000313" key="3">
    <source>
        <dbReference type="EMBL" id="KXS12108.1"/>
    </source>
</evidence>
<dbReference type="InterPro" id="IPR006674">
    <property type="entry name" value="HD_domain"/>
</dbReference>
<feature type="non-terminal residue" evidence="3">
    <location>
        <position position="1"/>
    </location>
</feature>
<proteinExistence type="predicted"/>
<dbReference type="Gene3D" id="1.10.472.50">
    <property type="entry name" value="HD-domain/PDEase-like"/>
    <property type="match status" value="1"/>
</dbReference>
<dbReference type="CDD" id="cd00077">
    <property type="entry name" value="HDc"/>
    <property type="match status" value="1"/>
</dbReference>
<dbReference type="PANTHER" id="PTHR33594">
    <property type="entry name" value="SUPERFAMILY HYDROLASE, PUTATIVE (AFU_ORTHOLOGUE AFUA_1G03035)-RELATED"/>
    <property type="match status" value="1"/>
</dbReference>
<protein>
    <recommendedName>
        <fullName evidence="2">HD/PDEase domain-containing protein</fullName>
    </recommendedName>
</protein>
<name>A0A139A613_GONPJ</name>
<feature type="region of interest" description="Disordered" evidence="1">
    <location>
        <begin position="85"/>
        <end position="104"/>
    </location>
</feature>
<organism evidence="3 4">
    <name type="scientific">Gonapodya prolifera (strain JEL478)</name>
    <name type="common">Monoblepharis prolifera</name>
    <dbReference type="NCBI Taxonomy" id="1344416"/>
    <lineage>
        <taxon>Eukaryota</taxon>
        <taxon>Fungi</taxon>
        <taxon>Fungi incertae sedis</taxon>
        <taxon>Chytridiomycota</taxon>
        <taxon>Chytridiomycota incertae sedis</taxon>
        <taxon>Monoblepharidomycetes</taxon>
        <taxon>Monoblepharidales</taxon>
        <taxon>Gonapodyaceae</taxon>
        <taxon>Gonapodya</taxon>
    </lineage>
</organism>
<dbReference type="InterPro" id="IPR003607">
    <property type="entry name" value="HD/PDEase_dom"/>
</dbReference>
<dbReference type="OrthoDB" id="16547at2759"/>
<sequence>YRQSHDFSHIDRVRRVALDIGKAEEADLAIVELAALLHDVKDYKYSGSEEAGPAAVKDFLQRKECPADVVSAVVQIVEGIGFKKSLPTSSSPNGTQSKPSAPTPSLELAVVQDADRLDAIGAIGIARCFTFGGARHRPILEHGDGPRNSGTLTADQYSNKSRRSTVAHFFDKLLLLKDRMNTCQGRRIALERH</sequence>
<keyword evidence="4" id="KW-1185">Reference proteome</keyword>
<accession>A0A139A613</accession>
<dbReference type="EMBL" id="KQ965791">
    <property type="protein sequence ID" value="KXS12108.1"/>
    <property type="molecule type" value="Genomic_DNA"/>
</dbReference>
<gene>
    <name evidence="3" type="ORF">M427DRAFT_87710</name>
</gene>
<dbReference type="PANTHER" id="PTHR33594:SF1">
    <property type="entry name" value="HD_PDEASE DOMAIN-CONTAINING PROTEIN"/>
    <property type="match status" value="1"/>
</dbReference>
<evidence type="ECO:0000313" key="4">
    <source>
        <dbReference type="Proteomes" id="UP000070544"/>
    </source>
</evidence>
<feature type="domain" description="HD/PDEase" evidence="2">
    <location>
        <begin position="2"/>
        <end position="129"/>
    </location>
</feature>